<feature type="region of interest" description="Disordered" evidence="7">
    <location>
        <begin position="360"/>
        <end position="393"/>
    </location>
</feature>
<feature type="region of interest" description="Disordered" evidence="7">
    <location>
        <begin position="209"/>
        <end position="283"/>
    </location>
</feature>
<sequence length="599" mass="64706">MAIARQTSPFDHSPSPQPQPLTKRDVRRNRIMEKLQGMVNSFSANQHNHYRAQLQGVQVDMTLVLRADPYRDGPLDDGHDEIQALAEDVMAGDANGNGGVSLPNDEAARQDYWSIAGKRYSEFVRNINDAIEERDADLAQLNHNYKSSMKELDDLYQQRLHQAEEEHKALTNTIRSRLISNLNKKKTQLLRDKEQLDISDSNAMLLHPNHFSIRNNPGSPSQNGAGISKRTRHLRHNRGASPAPAGAEAGEGGKRKRKLAQMEDDQGNESPLPHLAGGRSPFKDARGQREYAQFEAPAYSIERLFTEKELAMATDTARVATWKYFHQPKEQQEQSSNGNGTAVPSLDGEVVESAEVVPADEQMTDATAPVNGADTPPPSEPSAAAPGMERSASHQVLTRGGARNNPLAALDQLAAAAASSTSPVVKRHPFVPVAPGHPHIHATMRSEKMGAPAPPPVGNLDIESDFNMIRDAGADADEHASIDPEGAQKARDLRRDLYHQALDSGSGVQAPYRLPQLETGPGALLGRGVDREPRTGFAPVLPVVAHIQSRSHVTGTVPAGISMAAALSGRLGGEPMSRTTSAGGASETGEGRRGRGRGQ</sequence>
<accession>A0AAI8W1F3</accession>
<evidence type="ECO:0000256" key="3">
    <source>
        <dbReference type="ARBA" id="ARBA00023015"/>
    </source>
</evidence>
<comment type="subcellular location">
    <subcellularLocation>
        <location evidence="1">Nucleus</location>
    </subcellularLocation>
</comment>
<dbReference type="PANTHER" id="PTHR21964">
    <property type="entry name" value="BREAST CANCER METASTASIS-SUPPRESSOR 1"/>
    <property type="match status" value="1"/>
</dbReference>
<reference evidence="8" key="1">
    <citation type="submission" date="2023-11" db="EMBL/GenBank/DDBJ databases">
        <authorList>
            <person name="Alioto T."/>
            <person name="Alioto T."/>
            <person name="Gomez Garrido J."/>
        </authorList>
    </citation>
    <scope>NUCLEOTIDE SEQUENCE</scope>
</reference>
<evidence type="ECO:0000256" key="5">
    <source>
        <dbReference type="ARBA" id="ARBA00023242"/>
    </source>
</evidence>
<dbReference type="GO" id="GO:0005654">
    <property type="term" value="C:nucleoplasm"/>
    <property type="evidence" value="ECO:0007669"/>
    <property type="project" value="UniProtKB-ARBA"/>
</dbReference>
<evidence type="ECO:0000256" key="4">
    <source>
        <dbReference type="ARBA" id="ARBA00023163"/>
    </source>
</evidence>
<dbReference type="Pfam" id="PF08598">
    <property type="entry name" value="Sds3"/>
    <property type="match status" value="1"/>
</dbReference>
<name>A0AAI8W1F3_9PEZI</name>
<evidence type="ECO:0000256" key="1">
    <source>
        <dbReference type="ARBA" id="ARBA00004123"/>
    </source>
</evidence>
<comment type="caution">
    <text evidence="8">The sequence shown here is derived from an EMBL/GenBank/DDBJ whole genome shotgun (WGS) entry which is preliminary data.</text>
</comment>
<feature type="compositionally biased region" description="Low complexity" evidence="7">
    <location>
        <begin position="577"/>
        <end position="588"/>
    </location>
</feature>
<feature type="region of interest" description="Disordered" evidence="7">
    <location>
        <begin position="1"/>
        <end position="26"/>
    </location>
</feature>
<keyword evidence="5" id="KW-0539">Nucleus</keyword>
<evidence type="ECO:0000256" key="7">
    <source>
        <dbReference type="SAM" id="MobiDB-lite"/>
    </source>
</evidence>
<evidence type="ECO:0000256" key="2">
    <source>
        <dbReference type="ARBA" id="ARBA00022491"/>
    </source>
</evidence>
<evidence type="ECO:0000313" key="8">
    <source>
        <dbReference type="EMBL" id="CAK3763599.1"/>
    </source>
</evidence>
<organism evidence="8 9">
    <name type="scientific">Lecanosticta acicola</name>
    <dbReference type="NCBI Taxonomy" id="111012"/>
    <lineage>
        <taxon>Eukaryota</taxon>
        <taxon>Fungi</taxon>
        <taxon>Dikarya</taxon>
        <taxon>Ascomycota</taxon>
        <taxon>Pezizomycotina</taxon>
        <taxon>Dothideomycetes</taxon>
        <taxon>Dothideomycetidae</taxon>
        <taxon>Mycosphaerellales</taxon>
        <taxon>Mycosphaerellaceae</taxon>
        <taxon>Lecanosticta</taxon>
    </lineage>
</organism>
<dbReference type="GO" id="GO:0010468">
    <property type="term" value="P:regulation of gene expression"/>
    <property type="evidence" value="ECO:0007669"/>
    <property type="project" value="UniProtKB-ARBA"/>
</dbReference>
<feature type="coiled-coil region" evidence="6">
    <location>
        <begin position="138"/>
        <end position="199"/>
    </location>
</feature>
<keyword evidence="6" id="KW-0175">Coiled coil</keyword>
<evidence type="ECO:0008006" key="10">
    <source>
        <dbReference type="Google" id="ProtNLM"/>
    </source>
</evidence>
<gene>
    <name evidence="8" type="ORF">LECACI_7A000332</name>
</gene>
<dbReference type="AlphaFoldDB" id="A0AAI8W1F3"/>
<dbReference type="InterPro" id="IPR013907">
    <property type="entry name" value="Sds3"/>
</dbReference>
<keyword evidence="3" id="KW-0805">Transcription regulation</keyword>
<evidence type="ECO:0000313" key="9">
    <source>
        <dbReference type="Proteomes" id="UP001296104"/>
    </source>
</evidence>
<dbReference type="SMART" id="SM01401">
    <property type="entry name" value="Sds3"/>
    <property type="match status" value="1"/>
</dbReference>
<dbReference type="EMBL" id="CAVMBE010000001">
    <property type="protein sequence ID" value="CAK3763599.1"/>
    <property type="molecule type" value="Genomic_DNA"/>
</dbReference>
<keyword evidence="4" id="KW-0804">Transcription</keyword>
<protein>
    <recommendedName>
        <fullName evidence="10">Deacetylase complex subunit</fullName>
    </recommendedName>
</protein>
<feature type="compositionally biased region" description="Basic residues" evidence="7">
    <location>
        <begin position="229"/>
        <end position="238"/>
    </location>
</feature>
<keyword evidence="9" id="KW-1185">Reference proteome</keyword>
<proteinExistence type="predicted"/>
<feature type="region of interest" description="Disordered" evidence="7">
    <location>
        <begin position="571"/>
        <end position="599"/>
    </location>
</feature>
<dbReference type="Proteomes" id="UP001296104">
    <property type="component" value="Unassembled WGS sequence"/>
</dbReference>
<feature type="compositionally biased region" description="Polar residues" evidence="7">
    <location>
        <begin position="212"/>
        <end position="225"/>
    </location>
</feature>
<evidence type="ECO:0000256" key="6">
    <source>
        <dbReference type="SAM" id="Coils"/>
    </source>
</evidence>
<feature type="compositionally biased region" description="Low complexity" evidence="7">
    <location>
        <begin position="239"/>
        <end position="248"/>
    </location>
</feature>
<keyword evidence="2" id="KW-0678">Repressor</keyword>
<feature type="compositionally biased region" description="Polar residues" evidence="7">
    <location>
        <begin position="1"/>
        <end position="10"/>
    </location>
</feature>